<name>A0ABD2QGJ2_9PLAT</name>
<feature type="non-terminal residue" evidence="2">
    <location>
        <position position="1"/>
    </location>
</feature>
<evidence type="ECO:0000313" key="3">
    <source>
        <dbReference type="Proteomes" id="UP001626550"/>
    </source>
</evidence>
<gene>
    <name evidence="2" type="ORF">Ciccas_002682</name>
</gene>
<feature type="compositionally biased region" description="Basic residues" evidence="1">
    <location>
        <begin position="206"/>
        <end position="215"/>
    </location>
</feature>
<proteinExistence type="predicted"/>
<protein>
    <recommendedName>
        <fullName evidence="4">Ubinuclein 1</fullName>
    </recommendedName>
</protein>
<evidence type="ECO:0000256" key="1">
    <source>
        <dbReference type="SAM" id="MobiDB-lite"/>
    </source>
</evidence>
<evidence type="ECO:0000313" key="2">
    <source>
        <dbReference type="EMBL" id="KAL3318653.1"/>
    </source>
</evidence>
<dbReference type="EMBL" id="JBJKFK010000218">
    <property type="protein sequence ID" value="KAL3318653.1"/>
    <property type="molecule type" value="Genomic_DNA"/>
</dbReference>
<sequence>VSSCWITPITRYYRIAEALLASQEKSLDSKDELHLAKTLDGAFLEHLKQVKECAKKRRYSDTEDDYVSSADEQRASSASALASTRSNSISPMVNAGPTELIESELSKALDAEPNPPETKFQELYAAQKRQLEDHKCSEQVKTDNSLLYNLLISRDENNNKSSGIKSRPGDGLQPYMSLSKLLTEHKKSQERAPPQHSKSLPPKPVLKPKMKKQKSNMKYSLPLEKRLQPASMPPSYRLNLGVPTTNMPQLQIPNRPGAAPAQNSVLASLIGSGSSGNEASPISSDSGLGEMPILDLLGLKILQHQNQNNASARVNNFISAPNALHIPTSHPNQSVPQVSSTSSLLSRAGLLNQPRFFVSFIFNTSTSTLLKLTAF</sequence>
<keyword evidence="3" id="KW-1185">Reference proteome</keyword>
<accession>A0ABD2QGJ2</accession>
<comment type="caution">
    <text evidence="2">The sequence shown here is derived from an EMBL/GenBank/DDBJ whole genome shotgun (WGS) entry which is preliminary data.</text>
</comment>
<feature type="region of interest" description="Disordered" evidence="1">
    <location>
        <begin position="61"/>
        <end position="94"/>
    </location>
</feature>
<feature type="compositionally biased region" description="Low complexity" evidence="1">
    <location>
        <begin position="75"/>
        <end position="88"/>
    </location>
</feature>
<feature type="region of interest" description="Disordered" evidence="1">
    <location>
        <begin position="184"/>
        <end position="215"/>
    </location>
</feature>
<reference evidence="2 3" key="1">
    <citation type="submission" date="2024-11" db="EMBL/GenBank/DDBJ databases">
        <title>Adaptive evolution of stress response genes in parasites aligns with host niche diversity.</title>
        <authorList>
            <person name="Hahn C."/>
            <person name="Resl P."/>
        </authorList>
    </citation>
    <scope>NUCLEOTIDE SEQUENCE [LARGE SCALE GENOMIC DNA]</scope>
    <source>
        <strain evidence="2">EGGRZ-B1_66</strain>
        <tissue evidence="2">Body</tissue>
    </source>
</reference>
<dbReference type="Proteomes" id="UP001626550">
    <property type="component" value="Unassembled WGS sequence"/>
</dbReference>
<evidence type="ECO:0008006" key="4">
    <source>
        <dbReference type="Google" id="ProtNLM"/>
    </source>
</evidence>
<organism evidence="2 3">
    <name type="scientific">Cichlidogyrus casuarinus</name>
    <dbReference type="NCBI Taxonomy" id="1844966"/>
    <lineage>
        <taxon>Eukaryota</taxon>
        <taxon>Metazoa</taxon>
        <taxon>Spiralia</taxon>
        <taxon>Lophotrochozoa</taxon>
        <taxon>Platyhelminthes</taxon>
        <taxon>Monogenea</taxon>
        <taxon>Monopisthocotylea</taxon>
        <taxon>Dactylogyridea</taxon>
        <taxon>Ancyrocephalidae</taxon>
        <taxon>Cichlidogyrus</taxon>
    </lineage>
</organism>
<dbReference type="AlphaFoldDB" id="A0ABD2QGJ2"/>